<dbReference type="EMBL" id="JACHJS010000001">
    <property type="protein sequence ID" value="MBB4966945.1"/>
    <property type="molecule type" value="Genomic_DNA"/>
</dbReference>
<evidence type="ECO:0000256" key="1">
    <source>
        <dbReference type="ARBA" id="ARBA00022574"/>
    </source>
</evidence>
<reference evidence="4 5" key="1">
    <citation type="submission" date="2020-08" db="EMBL/GenBank/DDBJ databases">
        <title>Sequencing the genomes of 1000 actinobacteria strains.</title>
        <authorList>
            <person name="Klenk H.-P."/>
        </authorList>
    </citation>
    <scope>NUCLEOTIDE SEQUENCE [LARGE SCALE GENOMIC DNA]</scope>
    <source>
        <strain evidence="4 5">DSM 45084</strain>
    </source>
</reference>
<dbReference type="InterPro" id="IPR036322">
    <property type="entry name" value="WD40_repeat_dom_sf"/>
</dbReference>
<dbReference type="InterPro" id="IPR019775">
    <property type="entry name" value="WD40_repeat_CS"/>
</dbReference>
<dbReference type="Proteomes" id="UP000542674">
    <property type="component" value="Unassembled WGS sequence"/>
</dbReference>
<dbReference type="PROSITE" id="PS50082">
    <property type="entry name" value="WD_REPEATS_2"/>
    <property type="match status" value="1"/>
</dbReference>
<dbReference type="SUPFAM" id="SSF50978">
    <property type="entry name" value="WD40 repeat-like"/>
    <property type="match status" value="1"/>
</dbReference>
<proteinExistence type="predicted"/>
<evidence type="ECO:0000313" key="4">
    <source>
        <dbReference type="EMBL" id="MBB4966945.1"/>
    </source>
</evidence>
<keyword evidence="1 3" id="KW-0853">WD repeat</keyword>
<dbReference type="AlphaFoldDB" id="A0A7W7T7Z5"/>
<dbReference type="InterPro" id="IPR001680">
    <property type="entry name" value="WD40_rpt"/>
</dbReference>
<dbReference type="RefSeq" id="WP_184671267.1">
    <property type="nucleotide sequence ID" value="NZ_BAABAI010000037.1"/>
</dbReference>
<keyword evidence="5" id="KW-1185">Reference proteome</keyword>
<protein>
    <recommendedName>
        <fullName evidence="6">WD40 repeat protein</fullName>
    </recommendedName>
</protein>
<dbReference type="Gene3D" id="2.130.10.10">
    <property type="entry name" value="YVTN repeat-like/Quinoprotein amine dehydrogenase"/>
    <property type="match status" value="1"/>
</dbReference>
<evidence type="ECO:0008006" key="6">
    <source>
        <dbReference type="Google" id="ProtNLM"/>
    </source>
</evidence>
<evidence type="ECO:0000313" key="5">
    <source>
        <dbReference type="Proteomes" id="UP000542674"/>
    </source>
</evidence>
<evidence type="ECO:0000256" key="2">
    <source>
        <dbReference type="ARBA" id="ARBA00022737"/>
    </source>
</evidence>
<name>A0A7W7T7Z5_9PSEU</name>
<comment type="caution">
    <text evidence="4">The sequence shown here is derived from an EMBL/GenBank/DDBJ whole genome shotgun (WGS) entry which is preliminary data.</text>
</comment>
<dbReference type="InterPro" id="IPR015943">
    <property type="entry name" value="WD40/YVTN_repeat-like_dom_sf"/>
</dbReference>
<dbReference type="PROSITE" id="PS00678">
    <property type="entry name" value="WD_REPEATS_1"/>
    <property type="match status" value="1"/>
</dbReference>
<sequence>MEIWDITDMTAPRHIADIPVAKGDMPGLVYFVDDRHVAVVGSDGVLTVWDLTSPREPRRGTKTAFHHGLVDYAAFSPDRRTAIGVGDNGEIKFWDVMPDYALRQRARFTYPVQILGRSDIPRRRVPHAIRDNPEGDFHSVRWFPDPEDAATAVCAVDSARLTEPDWRRHFGDVPFRALCG</sequence>
<accession>A0A7W7T7Z5</accession>
<gene>
    <name evidence="4" type="ORF">F4559_004304</name>
</gene>
<feature type="repeat" description="WD" evidence="3">
    <location>
        <begin position="63"/>
        <end position="104"/>
    </location>
</feature>
<evidence type="ECO:0000256" key="3">
    <source>
        <dbReference type="PROSITE-ProRule" id="PRU00221"/>
    </source>
</evidence>
<organism evidence="4 5">
    <name type="scientific">Saccharothrix violaceirubra</name>
    <dbReference type="NCBI Taxonomy" id="413306"/>
    <lineage>
        <taxon>Bacteria</taxon>
        <taxon>Bacillati</taxon>
        <taxon>Actinomycetota</taxon>
        <taxon>Actinomycetes</taxon>
        <taxon>Pseudonocardiales</taxon>
        <taxon>Pseudonocardiaceae</taxon>
        <taxon>Saccharothrix</taxon>
    </lineage>
</organism>
<keyword evidence="2" id="KW-0677">Repeat</keyword>